<dbReference type="Gene3D" id="2.60.40.1180">
    <property type="entry name" value="Golgi alpha-mannosidase II"/>
    <property type="match status" value="1"/>
</dbReference>
<name>A0A2S3U8J1_LACPN</name>
<dbReference type="EMBL" id="NKCZ01000071">
    <property type="protein sequence ID" value="POD88558.1"/>
    <property type="molecule type" value="Genomic_DNA"/>
</dbReference>
<proteinExistence type="predicted"/>
<dbReference type="AlphaFoldDB" id="A0A2S3U8J1"/>
<evidence type="ECO:0000313" key="2">
    <source>
        <dbReference type="Proteomes" id="UP000236990"/>
    </source>
</evidence>
<protein>
    <submittedName>
        <fullName evidence="1">Uncharacterized protein</fullName>
    </submittedName>
</protein>
<evidence type="ECO:0000313" key="1">
    <source>
        <dbReference type="EMBL" id="POD88558.1"/>
    </source>
</evidence>
<organism evidence="1 2">
    <name type="scientific">Lactiplantibacillus plantarum subsp. plantarum</name>
    <dbReference type="NCBI Taxonomy" id="337330"/>
    <lineage>
        <taxon>Bacteria</taxon>
        <taxon>Bacillati</taxon>
        <taxon>Bacillota</taxon>
        <taxon>Bacilli</taxon>
        <taxon>Lactobacillales</taxon>
        <taxon>Lactobacillaceae</taxon>
        <taxon>Lactiplantibacillus</taxon>
    </lineage>
</organism>
<gene>
    <name evidence="1" type="ORF">S101258_00671</name>
</gene>
<comment type="caution">
    <text evidence="1">The sequence shown here is derived from an EMBL/GenBank/DDBJ whole genome shotgun (WGS) entry which is preliminary data.</text>
</comment>
<sequence>MKNGLYENCLTNSAINVENHELVFDGEPVIIIS</sequence>
<dbReference type="Proteomes" id="UP000236990">
    <property type="component" value="Unassembled WGS sequence"/>
</dbReference>
<dbReference type="InterPro" id="IPR013780">
    <property type="entry name" value="Glyco_hydro_b"/>
</dbReference>
<reference evidence="1 2" key="1">
    <citation type="submission" date="2017-06" db="EMBL/GenBank/DDBJ databases">
        <title>Genome sequence of Lactobacillus plantarum subsp. plantarum strain SRCM101258.</title>
        <authorList>
            <person name="Cho S.H."/>
        </authorList>
    </citation>
    <scope>NUCLEOTIDE SEQUENCE [LARGE SCALE GENOMIC DNA]</scope>
    <source>
        <strain evidence="1 2">SRCM101258</strain>
    </source>
</reference>
<accession>A0A2S3U8J1</accession>